<keyword evidence="1" id="KW-0547">Nucleotide-binding</keyword>
<name>A0A2N5UHM8_9BASI</name>
<comment type="caution">
    <text evidence="5">The sequence shown here is derived from an EMBL/GenBank/DDBJ whole genome shotgun (WGS) entry which is preliminary data.</text>
</comment>
<dbReference type="PANTHER" id="PTHR45626:SF22">
    <property type="entry name" value="DNA REPAIR PROTEIN RAD5"/>
    <property type="match status" value="1"/>
</dbReference>
<dbReference type="EMBL" id="PGCJ01000225">
    <property type="protein sequence ID" value="PLW37254.1"/>
    <property type="molecule type" value="Genomic_DNA"/>
</dbReference>
<protein>
    <recommendedName>
        <fullName evidence="4">SNF2 N-terminal domain-containing protein</fullName>
    </recommendedName>
</protein>
<reference evidence="5 6" key="1">
    <citation type="submission" date="2017-11" db="EMBL/GenBank/DDBJ databases">
        <title>De novo assembly and phasing of dikaryotic genomes from two isolates of Puccinia coronata f. sp. avenae, the causal agent of oat crown rust.</title>
        <authorList>
            <person name="Miller M.E."/>
            <person name="Zhang Y."/>
            <person name="Omidvar V."/>
            <person name="Sperschneider J."/>
            <person name="Schwessinger B."/>
            <person name="Raley C."/>
            <person name="Palmer J.M."/>
            <person name="Garnica D."/>
            <person name="Upadhyaya N."/>
            <person name="Rathjen J."/>
            <person name="Taylor J.M."/>
            <person name="Park R.F."/>
            <person name="Dodds P.N."/>
            <person name="Hirsch C.D."/>
            <person name="Kianian S.F."/>
            <person name="Figueroa M."/>
        </authorList>
    </citation>
    <scope>NUCLEOTIDE SEQUENCE [LARGE SCALE GENOMIC DNA]</scope>
    <source>
        <strain evidence="5">12NC29</strain>
    </source>
</reference>
<evidence type="ECO:0000256" key="1">
    <source>
        <dbReference type="ARBA" id="ARBA00022741"/>
    </source>
</evidence>
<dbReference type="GO" id="GO:0016787">
    <property type="term" value="F:hydrolase activity"/>
    <property type="evidence" value="ECO:0007669"/>
    <property type="project" value="UniProtKB-KW"/>
</dbReference>
<evidence type="ECO:0000259" key="4">
    <source>
        <dbReference type="Pfam" id="PF00176"/>
    </source>
</evidence>
<dbReference type="PANTHER" id="PTHR45626">
    <property type="entry name" value="TRANSCRIPTION TERMINATION FACTOR 2-RELATED"/>
    <property type="match status" value="1"/>
</dbReference>
<dbReference type="InterPro" id="IPR050628">
    <property type="entry name" value="SNF2_RAD54_helicase_TF"/>
</dbReference>
<feature type="domain" description="SNF2 N-terminal" evidence="4">
    <location>
        <begin position="28"/>
        <end position="147"/>
    </location>
</feature>
<dbReference type="InterPro" id="IPR038718">
    <property type="entry name" value="SNF2-like_sf"/>
</dbReference>
<evidence type="ECO:0000313" key="6">
    <source>
        <dbReference type="Proteomes" id="UP000235388"/>
    </source>
</evidence>
<dbReference type="GO" id="GO:0006281">
    <property type="term" value="P:DNA repair"/>
    <property type="evidence" value="ECO:0007669"/>
    <property type="project" value="TreeGrafter"/>
</dbReference>
<evidence type="ECO:0000313" key="5">
    <source>
        <dbReference type="EMBL" id="PLW37254.1"/>
    </source>
</evidence>
<dbReference type="Gene3D" id="3.40.50.10810">
    <property type="entry name" value="Tandem AAA-ATPase domain"/>
    <property type="match status" value="1"/>
</dbReference>
<gene>
    <name evidence="5" type="ORF">PCANC_18619</name>
</gene>
<keyword evidence="2" id="KW-0378">Hydrolase</keyword>
<keyword evidence="6" id="KW-1185">Reference proteome</keyword>
<proteinExistence type="predicted"/>
<dbReference type="GO" id="GO:0005524">
    <property type="term" value="F:ATP binding"/>
    <property type="evidence" value="ECO:0007669"/>
    <property type="project" value="UniProtKB-KW"/>
</dbReference>
<dbReference type="Pfam" id="PF00176">
    <property type="entry name" value="SNF2-rel_dom"/>
    <property type="match status" value="1"/>
</dbReference>
<dbReference type="AlphaFoldDB" id="A0A2N5UHM8"/>
<dbReference type="OrthoDB" id="448448at2759"/>
<keyword evidence="3" id="KW-0067">ATP-binding</keyword>
<accession>A0A2N5UHM8</accession>
<dbReference type="GO" id="GO:0005634">
    <property type="term" value="C:nucleus"/>
    <property type="evidence" value="ECO:0007669"/>
    <property type="project" value="TreeGrafter"/>
</dbReference>
<evidence type="ECO:0000256" key="3">
    <source>
        <dbReference type="ARBA" id="ARBA00022840"/>
    </source>
</evidence>
<dbReference type="InterPro" id="IPR027417">
    <property type="entry name" value="P-loop_NTPase"/>
</dbReference>
<dbReference type="STRING" id="200324.A0A2N5UHM8"/>
<evidence type="ECO:0000256" key="2">
    <source>
        <dbReference type="ARBA" id="ARBA00022801"/>
    </source>
</evidence>
<dbReference type="Proteomes" id="UP000235388">
    <property type="component" value="Unassembled WGS sequence"/>
</dbReference>
<dbReference type="SUPFAM" id="SSF52540">
    <property type="entry name" value="P-loop containing nucleoside triphosphate hydrolases"/>
    <property type="match status" value="1"/>
</dbReference>
<dbReference type="GO" id="GO:0008094">
    <property type="term" value="F:ATP-dependent activity, acting on DNA"/>
    <property type="evidence" value="ECO:0007669"/>
    <property type="project" value="TreeGrafter"/>
</dbReference>
<organism evidence="5 6">
    <name type="scientific">Puccinia coronata f. sp. avenae</name>
    <dbReference type="NCBI Taxonomy" id="200324"/>
    <lineage>
        <taxon>Eukaryota</taxon>
        <taxon>Fungi</taxon>
        <taxon>Dikarya</taxon>
        <taxon>Basidiomycota</taxon>
        <taxon>Pucciniomycotina</taxon>
        <taxon>Pucciniomycetes</taxon>
        <taxon>Pucciniales</taxon>
        <taxon>Pucciniaceae</taxon>
        <taxon>Puccinia</taxon>
    </lineage>
</organism>
<sequence>MNTFDNFWLHCNNDWIRERSNQNGTELVDPHNTPALGSILADDMGLGKTLTTLALILKTSNQARDFGNSPSTFENTSRSGATLVICPKSTLTNWEIKIKTHFVEDSIPYLIFYGRGHKHIPKEELKSSMVVLTLYDIIGTSGNPLHTNQVTALQKGLYRLQPPAVTSARGDRCYIGRPDRFYVGRAHRYIRTKE</sequence>
<dbReference type="InterPro" id="IPR000330">
    <property type="entry name" value="SNF2_N"/>
</dbReference>